<organism evidence="9 10">
    <name type="scientific">Hibiscus sabdariffa</name>
    <name type="common">roselle</name>
    <dbReference type="NCBI Taxonomy" id="183260"/>
    <lineage>
        <taxon>Eukaryota</taxon>
        <taxon>Viridiplantae</taxon>
        <taxon>Streptophyta</taxon>
        <taxon>Embryophyta</taxon>
        <taxon>Tracheophyta</taxon>
        <taxon>Spermatophyta</taxon>
        <taxon>Magnoliopsida</taxon>
        <taxon>eudicotyledons</taxon>
        <taxon>Gunneridae</taxon>
        <taxon>Pentapetalae</taxon>
        <taxon>rosids</taxon>
        <taxon>malvids</taxon>
        <taxon>Malvales</taxon>
        <taxon>Malvaceae</taxon>
        <taxon>Malvoideae</taxon>
        <taxon>Hibiscus</taxon>
    </lineage>
</organism>
<dbReference type="Gene3D" id="3.30.830.10">
    <property type="entry name" value="Metalloenzyme, LuxS/M16 peptidase-like"/>
    <property type="match status" value="1"/>
</dbReference>
<evidence type="ECO:0000256" key="2">
    <source>
        <dbReference type="ARBA" id="ARBA00022670"/>
    </source>
</evidence>
<keyword evidence="10" id="KW-1185">Reference proteome</keyword>
<evidence type="ECO:0000313" key="9">
    <source>
        <dbReference type="EMBL" id="KAK9017076.1"/>
    </source>
</evidence>
<evidence type="ECO:0000256" key="5">
    <source>
        <dbReference type="ARBA" id="ARBA00022833"/>
    </source>
</evidence>
<dbReference type="PANTHER" id="PTHR11851">
    <property type="entry name" value="METALLOPROTEASE"/>
    <property type="match status" value="1"/>
</dbReference>
<dbReference type="InterPro" id="IPR007863">
    <property type="entry name" value="Peptidase_M16_C"/>
</dbReference>
<evidence type="ECO:0000256" key="3">
    <source>
        <dbReference type="ARBA" id="ARBA00022723"/>
    </source>
</evidence>
<accession>A0ABR2RWB5</accession>
<evidence type="ECO:0000259" key="8">
    <source>
        <dbReference type="Pfam" id="PF05193"/>
    </source>
</evidence>
<dbReference type="InterPro" id="IPR011249">
    <property type="entry name" value="Metalloenz_LuxS/M16"/>
</dbReference>
<keyword evidence="2" id="KW-0645">Protease</keyword>
<evidence type="ECO:0000256" key="7">
    <source>
        <dbReference type="ARBA" id="ARBA00023128"/>
    </source>
</evidence>
<protein>
    <recommendedName>
        <fullName evidence="8">Peptidase M16 C-terminal domain-containing protein</fullName>
    </recommendedName>
</protein>
<evidence type="ECO:0000256" key="4">
    <source>
        <dbReference type="ARBA" id="ARBA00022801"/>
    </source>
</evidence>
<keyword evidence="3" id="KW-0479">Metal-binding</keyword>
<dbReference type="EMBL" id="JBBPBN010000020">
    <property type="protein sequence ID" value="KAK9017076.1"/>
    <property type="molecule type" value="Genomic_DNA"/>
</dbReference>
<keyword evidence="7" id="KW-0496">Mitochondrion</keyword>
<proteinExistence type="predicted"/>
<dbReference type="Pfam" id="PF05193">
    <property type="entry name" value="Peptidase_M16_C"/>
    <property type="match status" value="1"/>
</dbReference>
<sequence length="117" mass="13094">MVIVVFGAIKHEKVVEQVKKLFTKLSSNAISVYQLVVYRPTTFTGFEVRIINDHVSLALFAVAFEGASWTDPNSIVLMAMETMLGSWSKNVEGEEYMGSDMAVEQLLAMEKPNDFAR</sequence>
<evidence type="ECO:0000256" key="6">
    <source>
        <dbReference type="ARBA" id="ARBA00023049"/>
    </source>
</evidence>
<comment type="subcellular location">
    <subcellularLocation>
        <location evidence="1">Mitochondrion</location>
    </subcellularLocation>
</comment>
<dbReference type="Proteomes" id="UP001396334">
    <property type="component" value="Unassembled WGS sequence"/>
</dbReference>
<keyword evidence="4" id="KW-0378">Hydrolase</keyword>
<evidence type="ECO:0000313" key="10">
    <source>
        <dbReference type="Proteomes" id="UP001396334"/>
    </source>
</evidence>
<feature type="domain" description="Peptidase M16 C-terminal" evidence="8">
    <location>
        <begin position="1"/>
        <end position="88"/>
    </location>
</feature>
<comment type="caution">
    <text evidence="9">The sequence shown here is derived from an EMBL/GenBank/DDBJ whole genome shotgun (WGS) entry which is preliminary data.</text>
</comment>
<name>A0ABR2RWB5_9ROSI</name>
<keyword evidence="5" id="KW-0862">Zinc</keyword>
<dbReference type="PANTHER" id="PTHR11851:SF149">
    <property type="entry name" value="GH01077P"/>
    <property type="match status" value="1"/>
</dbReference>
<reference evidence="9 10" key="1">
    <citation type="journal article" date="2024" name="G3 (Bethesda)">
        <title>Genome assembly of Hibiscus sabdariffa L. provides insights into metabolisms of medicinal natural products.</title>
        <authorList>
            <person name="Kim T."/>
        </authorList>
    </citation>
    <scope>NUCLEOTIDE SEQUENCE [LARGE SCALE GENOMIC DNA]</scope>
    <source>
        <strain evidence="9">TK-2024</strain>
        <tissue evidence="9">Old leaves</tissue>
    </source>
</reference>
<keyword evidence="6" id="KW-0482">Metalloprotease</keyword>
<gene>
    <name evidence="9" type="ORF">V6N11_079562</name>
</gene>
<dbReference type="InterPro" id="IPR050361">
    <property type="entry name" value="MPP/UQCRC_Complex"/>
</dbReference>
<evidence type="ECO:0000256" key="1">
    <source>
        <dbReference type="ARBA" id="ARBA00004173"/>
    </source>
</evidence>
<dbReference type="SUPFAM" id="SSF63411">
    <property type="entry name" value="LuxS/MPP-like metallohydrolase"/>
    <property type="match status" value="1"/>
</dbReference>